<dbReference type="PANTHER" id="PTHR42745:SF1">
    <property type="entry name" value="ARABINOSE 5-PHOSPHATE ISOMERASE KDSD"/>
    <property type="match status" value="1"/>
</dbReference>
<evidence type="ECO:0000256" key="1">
    <source>
        <dbReference type="ARBA" id="ARBA00008165"/>
    </source>
</evidence>
<feature type="site" description="Catalytically relevant" evidence="5">
    <location>
        <position position="107"/>
    </location>
</feature>
<dbReference type="CDD" id="cd05014">
    <property type="entry name" value="SIS_Kpsf"/>
    <property type="match status" value="1"/>
</dbReference>
<dbReference type="InterPro" id="IPR046348">
    <property type="entry name" value="SIS_dom_sf"/>
</dbReference>
<dbReference type="CDD" id="cd04604">
    <property type="entry name" value="CBS_pair_SIS_assoc"/>
    <property type="match status" value="1"/>
</dbReference>
<dbReference type="PIRSF" id="PIRSF004692">
    <property type="entry name" value="KdsD_KpsF"/>
    <property type="match status" value="1"/>
</dbReference>
<dbReference type="SUPFAM" id="SSF53697">
    <property type="entry name" value="SIS domain"/>
    <property type="match status" value="1"/>
</dbReference>
<evidence type="ECO:0000256" key="6">
    <source>
        <dbReference type="PROSITE-ProRule" id="PRU00703"/>
    </source>
</evidence>
<gene>
    <name evidence="9" type="ORF">H5P28_15265</name>
</gene>
<proteinExistence type="inferred from homology"/>
<dbReference type="Gene3D" id="3.40.50.10490">
    <property type="entry name" value="Glucose-6-phosphate isomerase like protein, domain 1"/>
    <property type="match status" value="1"/>
</dbReference>
<feature type="site" description="Catalytically relevant" evidence="5">
    <location>
        <position position="189"/>
    </location>
</feature>
<dbReference type="InterPro" id="IPR001347">
    <property type="entry name" value="SIS_dom"/>
</dbReference>
<dbReference type="GO" id="GO:0016853">
    <property type="term" value="F:isomerase activity"/>
    <property type="evidence" value="ECO:0007669"/>
    <property type="project" value="UniProtKB-KW"/>
</dbReference>
<dbReference type="NCBIfam" id="TIGR00393">
    <property type="entry name" value="kpsF"/>
    <property type="match status" value="1"/>
</dbReference>
<keyword evidence="2" id="KW-0677">Repeat</keyword>
<feature type="site" description="Catalytically relevant" evidence="5">
    <location>
        <position position="55"/>
    </location>
</feature>
<comment type="similarity">
    <text evidence="1 4">Belongs to the SIS family. GutQ/KpsF subfamily.</text>
</comment>
<feature type="site" description="Catalytically relevant" evidence="5">
    <location>
        <position position="148"/>
    </location>
</feature>
<organism evidence="9 10">
    <name type="scientific">Ruficoccus amylovorans</name>
    <dbReference type="NCBI Taxonomy" id="1804625"/>
    <lineage>
        <taxon>Bacteria</taxon>
        <taxon>Pseudomonadati</taxon>
        <taxon>Verrucomicrobiota</taxon>
        <taxon>Opitutia</taxon>
        <taxon>Puniceicoccales</taxon>
        <taxon>Cerasicoccaceae</taxon>
        <taxon>Ruficoccus</taxon>
    </lineage>
</organism>
<evidence type="ECO:0000259" key="8">
    <source>
        <dbReference type="PROSITE" id="PS51464"/>
    </source>
</evidence>
<keyword evidence="10" id="KW-1185">Reference proteome</keyword>
<dbReference type="SMART" id="SM00116">
    <property type="entry name" value="CBS"/>
    <property type="match status" value="2"/>
</dbReference>
<dbReference type="InterPro" id="IPR035474">
    <property type="entry name" value="SIS_Kpsf"/>
</dbReference>
<comment type="caution">
    <text evidence="9">The sequence shown here is derived from an EMBL/GenBank/DDBJ whole genome shotgun (WGS) entry which is preliminary data.</text>
</comment>
<feature type="domain" description="CBS" evidence="7">
    <location>
        <begin position="272"/>
        <end position="320"/>
    </location>
</feature>
<keyword evidence="3 6" id="KW-0129">CBS domain</keyword>
<evidence type="ECO:0000256" key="4">
    <source>
        <dbReference type="PIRNR" id="PIRNR004692"/>
    </source>
</evidence>
<dbReference type="InterPro" id="IPR004800">
    <property type="entry name" value="KdsD/KpsF-type"/>
</dbReference>
<feature type="domain" description="CBS" evidence="7">
    <location>
        <begin position="206"/>
        <end position="266"/>
    </location>
</feature>
<evidence type="ECO:0000313" key="9">
    <source>
        <dbReference type="EMBL" id="MBC2595626.1"/>
    </source>
</evidence>
<dbReference type="AlphaFoldDB" id="A0A842HJ68"/>
<keyword evidence="9" id="KW-0413">Isomerase</keyword>
<protein>
    <submittedName>
        <fullName evidence="9">KpsF/GutQ family sugar-phosphate isomerase</fullName>
    </submittedName>
</protein>
<dbReference type="InterPro" id="IPR046342">
    <property type="entry name" value="CBS_dom_sf"/>
</dbReference>
<dbReference type="PROSITE" id="PS51371">
    <property type="entry name" value="CBS"/>
    <property type="match status" value="2"/>
</dbReference>
<evidence type="ECO:0000313" key="10">
    <source>
        <dbReference type="Proteomes" id="UP000546464"/>
    </source>
</evidence>
<dbReference type="GO" id="GO:0097367">
    <property type="term" value="F:carbohydrate derivative binding"/>
    <property type="evidence" value="ECO:0007669"/>
    <property type="project" value="InterPro"/>
</dbReference>
<accession>A0A842HJ68</accession>
<dbReference type="GO" id="GO:1901135">
    <property type="term" value="P:carbohydrate derivative metabolic process"/>
    <property type="evidence" value="ECO:0007669"/>
    <property type="project" value="InterPro"/>
</dbReference>
<dbReference type="EMBL" id="JACHVB010000044">
    <property type="protein sequence ID" value="MBC2595626.1"/>
    <property type="molecule type" value="Genomic_DNA"/>
</dbReference>
<dbReference type="Pfam" id="PF00571">
    <property type="entry name" value="CBS"/>
    <property type="match status" value="2"/>
</dbReference>
<name>A0A842HJ68_9BACT</name>
<dbReference type="RefSeq" id="WP_185676579.1">
    <property type="nucleotide sequence ID" value="NZ_JACHVB010000044.1"/>
</dbReference>
<reference evidence="9 10" key="1">
    <citation type="submission" date="2020-07" db="EMBL/GenBank/DDBJ databases">
        <authorList>
            <person name="Feng X."/>
        </authorList>
    </citation>
    <scope>NUCLEOTIDE SEQUENCE [LARGE SCALE GENOMIC DNA]</scope>
    <source>
        <strain evidence="9 10">JCM31066</strain>
    </source>
</reference>
<sequence length="320" mass="33959">MNTEKRTHFSSALDVFERGRTALDETLERMRPNFDAFVEALLAVEGKIVLTGIGKSGIIAHKLAATFASTGTPAVYINAAEALHGDLGVVGKGDVVLMVSNSAETVEMIKMLPSIKHIGAKALGIFGKTNTPLAARCDLVLDASIEREACPLNLAPMTSAMIALVIGDALAVAMMNARHFRPEQFALFHPGGTLGRRLLLTAADVMLTGDQMPVVPAQASFEQLIGEMSRPNLGAVLVVDGENRLLGIITDGDIRRAMLPGGGGPCEASKLMTAHPKSVHPETLAGEIMDLMEQYQIYVVPVVDAKGCLAGILRMHDILG</sequence>
<dbReference type="Pfam" id="PF01380">
    <property type="entry name" value="SIS"/>
    <property type="match status" value="1"/>
</dbReference>
<dbReference type="InterPro" id="IPR050986">
    <property type="entry name" value="GutQ/KpsF_isomerases"/>
</dbReference>
<evidence type="ECO:0000256" key="2">
    <source>
        <dbReference type="ARBA" id="ARBA00022737"/>
    </source>
</evidence>
<dbReference type="InterPro" id="IPR000644">
    <property type="entry name" value="CBS_dom"/>
</dbReference>
<dbReference type="GO" id="GO:0005975">
    <property type="term" value="P:carbohydrate metabolic process"/>
    <property type="evidence" value="ECO:0007669"/>
    <property type="project" value="InterPro"/>
</dbReference>
<evidence type="ECO:0000259" key="7">
    <source>
        <dbReference type="PROSITE" id="PS51371"/>
    </source>
</evidence>
<dbReference type="Gene3D" id="3.10.580.10">
    <property type="entry name" value="CBS-domain"/>
    <property type="match status" value="1"/>
</dbReference>
<dbReference type="PANTHER" id="PTHR42745">
    <property type="match status" value="1"/>
</dbReference>
<evidence type="ECO:0000256" key="5">
    <source>
        <dbReference type="PIRSR" id="PIRSR004692-3"/>
    </source>
</evidence>
<feature type="domain" description="SIS" evidence="8">
    <location>
        <begin position="37"/>
        <end position="180"/>
    </location>
</feature>
<dbReference type="Proteomes" id="UP000546464">
    <property type="component" value="Unassembled WGS sequence"/>
</dbReference>
<evidence type="ECO:0000256" key="3">
    <source>
        <dbReference type="ARBA" id="ARBA00023122"/>
    </source>
</evidence>
<dbReference type="PROSITE" id="PS51464">
    <property type="entry name" value="SIS"/>
    <property type="match status" value="1"/>
</dbReference>